<evidence type="ECO:0000313" key="4">
    <source>
        <dbReference type="Proteomes" id="UP001221142"/>
    </source>
</evidence>
<feature type="region of interest" description="Disordered" evidence="1">
    <location>
        <begin position="223"/>
        <end position="314"/>
    </location>
</feature>
<feature type="compositionally biased region" description="Low complexity" evidence="1">
    <location>
        <begin position="223"/>
        <end position="238"/>
    </location>
</feature>
<evidence type="ECO:0000256" key="1">
    <source>
        <dbReference type="SAM" id="MobiDB-lite"/>
    </source>
</evidence>
<dbReference type="AlphaFoldDB" id="A0AAD7B4N2"/>
<keyword evidence="4" id="KW-1185">Reference proteome</keyword>
<name>A0AAD7B4N2_9AGAR</name>
<comment type="caution">
    <text evidence="3">The sequence shown here is derived from an EMBL/GenBank/DDBJ whole genome shotgun (WGS) entry which is preliminary data.</text>
</comment>
<keyword evidence="2" id="KW-0812">Transmembrane</keyword>
<evidence type="ECO:0000256" key="2">
    <source>
        <dbReference type="SAM" id="Phobius"/>
    </source>
</evidence>
<feature type="compositionally biased region" description="Low complexity" evidence="1">
    <location>
        <begin position="159"/>
        <end position="168"/>
    </location>
</feature>
<proteinExistence type="predicted"/>
<keyword evidence="2" id="KW-1133">Transmembrane helix</keyword>
<reference evidence="3" key="1">
    <citation type="submission" date="2023-03" db="EMBL/GenBank/DDBJ databases">
        <title>Massive genome expansion in bonnet fungi (Mycena s.s.) driven by repeated elements and novel gene families across ecological guilds.</title>
        <authorList>
            <consortium name="Lawrence Berkeley National Laboratory"/>
            <person name="Harder C.B."/>
            <person name="Miyauchi S."/>
            <person name="Viragh M."/>
            <person name="Kuo A."/>
            <person name="Thoen E."/>
            <person name="Andreopoulos B."/>
            <person name="Lu D."/>
            <person name="Skrede I."/>
            <person name="Drula E."/>
            <person name="Henrissat B."/>
            <person name="Morin E."/>
            <person name="Kohler A."/>
            <person name="Barry K."/>
            <person name="LaButti K."/>
            <person name="Morin E."/>
            <person name="Salamov A."/>
            <person name="Lipzen A."/>
            <person name="Mereny Z."/>
            <person name="Hegedus B."/>
            <person name="Baldrian P."/>
            <person name="Stursova M."/>
            <person name="Weitz H."/>
            <person name="Taylor A."/>
            <person name="Grigoriev I.V."/>
            <person name="Nagy L.G."/>
            <person name="Martin F."/>
            <person name="Kauserud H."/>
        </authorList>
    </citation>
    <scope>NUCLEOTIDE SEQUENCE</scope>
    <source>
        <strain evidence="3">9284</strain>
    </source>
</reference>
<evidence type="ECO:0000313" key="3">
    <source>
        <dbReference type="EMBL" id="KAJ7609895.1"/>
    </source>
</evidence>
<feature type="region of interest" description="Disordered" evidence="1">
    <location>
        <begin position="177"/>
        <end position="196"/>
    </location>
</feature>
<feature type="transmembrane region" description="Helical" evidence="2">
    <location>
        <begin position="100"/>
        <end position="119"/>
    </location>
</feature>
<evidence type="ECO:0008006" key="5">
    <source>
        <dbReference type="Google" id="ProtNLM"/>
    </source>
</evidence>
<sequence>MRPLRHTDNCATDRLTTSTAQRPKFRDDALLSPCPCPRGSSVLSNPHFYSPPTGESTPTTAPISYTVSSPRTVATPGRTTTRHVVLSIRTSPDGLLGAELGGSLGGTALLVILLIAFYFHRQRRRYSVAARMPVRQVPVVPFVVTPTWVPGHPSPRTPRSPTSGTSSGAIQSNLSLPERAHSESESPTVRVAPQASMPNLRTVGVAVPPPSYRNPLVVRPRASTVGSESASSSKVVGAPLSRTVTEGSGSRFHESREFSGGGDTGLGPGVELPSPTRNRSDSSVWRPRIDILGARSQQQQRVREREESFWVDKS</sequence>
<organism evidence="3 4">
    <name type="scientific">Roridomyces roridus</name>
    <dbReference type="NCBI Taxonomy" id="1738132"/>
    <lineage>
        <taxon>Eukaryota</taxon>
        <taxon>Fungi</taxon>
        <taxon>Dikarya</taxon>
        <taxon>Basidiomycota</taxon>
        <taxon>Agaricomycotina</taxon>
        <taxon>Agaricomycetes</taxon>
        <taxon>Agaricomycetidae</taxon>
        <taxon>Agaricales</taxon>
        <taxon>Marasmiineae</taxon>
        <taxon>Mycenaceae</taxon>
        <taxon>Roridomyces</taxon>
    </lineage>
</organism>
<feature type="compositionally biased region" description="Basic and acidic residues" evidence="1">
    <location>
        <begin position="301"/>
        <end position="314"/>
    </location>
</feature>
<dbReference type="Proteomes" id="UP001221142">
    <property type="component" value="Unassembled WGS sequence"/>
</dbReference>
<feature type="region of interest" description="Disordered" evidence="1">
    <location>
        <begin position="145"/>
        <end position="171"/>
    </location>
</feature>
<feature type="region of interest" description="Disordered" evidence="1">
    <location>
        <begin position="1"/>
        <end position="21"/>
    </location>
</feature>
<accession>A0AAD7B4N2</accession>
<gene>
    <name evidence="3" type="ORF">FB45DRAFT_943184</name>
</gene>
<keyword evidence="2" id="KW-0472">Membrane</keyword>
<protein>
    <recommendedName>
        <fullName evidence="5">Transmembrane protein</fullName>
    </recommendedName>
</protein>
<feature type="compositionally biased region" description="Gly residues" evidence="1">
    <location>
        <begin position="259"/>
        <end position="268"/>
    </location>
</feature>
<dbReference type="EMBL" id="JARKIF010000037">
    <property type="protein sequence ID" value="KAJ7609895.1"/>
    <property type="molecule type" value="Genomic_DNA"/>
</dbReference>